<feature type="region of interest" description="Disordered" evidence="1">
    <location>
        <begin position="489"/>
        <end position="554"/>
    </location>
</feature>
<feature type="compositionally biased region" description="Polar residues" evidence="1">
    <location>
        <begin position="511"/>
        <end position="521"/>
    </location>
</feature>
<dbReference type="HOGENOM" id="CLU_502671_0_0_1"/>
<proteinExistence type="predicted"/>
<evidence type="ECO:0000313" key="3">
    <source>
        <dbReference type="Proteomes" id="UP000019377"/>
    </source>
</evidence>
<keyword evidence="3" id="KW-1185">Reference proteome</keyword>
<reference evidence="3" key="1">
    <citation type="journal article" date="2013" name="Genome Announc.">
        <title>Draft genome sequence of Pseudozyma brasiliensis sp. nov. strain GHG001, a high producer of endo-1,4-xylanase isolated from an insect pest of sugarcane.</title>
        <authorList>
            <person name="Oliveira J.V.D.C."/>
            <person name="dos Santos R.A.C."/>
            <person name="Borges T.A."/>
            <person name="Riano-Pachon D.M."/>
            <person name="Goldman G.H."/>
        </authorList>
    </citation>
    <scope>NUCLEOTIDE SEQUENCE [LARGE SCALE GENOMIC DNA]</scope>
    <source>
        <strain evidence="3">GHG001</strain>
    </source>
</reference>
<feature type="compositionally biased region" description="Low complexity" evidence="1">
    <location>
        <begin position="522"/>
        <end position="535"/>
    </location>
</feature>
<dbReference type="eggNOG" id="ENOG502RDS7">
    <property type="taxonomic scope" value="Eukaryota"/>
</dbReference>
<sequence>MNEWSTSLGYCAADRFPDSDEEIDPLEAPSEQPAPRADDEEPVNFVETPFTIAARNAQLRKARQSTLPLDTDANATETTLSQHQTTPIEHSGNRADSHDVVPKHQLRAIDSYFRREAPPVPAHGIRRPTSVRKAPSTPPEIIVVSSDSDDVEVLSTKGMDGSMDIRYRSSLHSAITEPRENTSQRALQQFLEEDKDFYESLDREMAQREASAGAPSLSEAASSSARMESMVPDASTSYETSSWAATQAPYAYEGYLVDHCDPLPVSPLVPQAGYMAPRIPIPTHASIMYHPYGNALPYPPIHDAPPPILTGRFPTDNMPPPRPAQSSGEWHQHHLPTYQPPFGPDQHPLVPQYPPTGYERYRTPQYQPYPQPPRPSSASQPSPAPNHSQPSTSRAKLAAYARPKSPRQAQADKARADVVYKALRGASKRTRKSTNRPAPSSSSKGKENEWSTLDASRTERDGSLSLTAALRRPLPATRLSTAVRGGSRLSLPLYRNPGSSLEDRRRAENILSRNSIRNQNPTASTSKSAAAASKAPRLFRPSPLNENEPDGQRR</sequence>
<dbReference type="Proteomes" id="UP000019377">
    <property type="component" value="Unassembled WGS sequence"/>
</dbReference>
<accession>V5ERU5</accession>
<feature type="region of interest" description="Disordered" evidence="1">
    <location>
        <begin position="57"/>
        <end position="99"/>
    </location>
</feature>
<feature type="region of interest" description="Disordered" evidence="1">
    <location>
        <begin position="306"/>
        <end position="469"/>
    </location>
</feature>
<dbReference type="OMA" id="RMESMVP"/>
<evidence type="ECO:0000313" key="2">
    <source>
        <dbReference type="EMBL" id="EST04569.1"/>
    </source>
</evidence>
<feature type="region of interest" description="Disordered" evidence="1">
    <location>
        <begin position="1"/>
        <end position="42"/>
    </location>
</feature>
<gene>
    <name evidence="2" type="ORF">PSEUBRA_SCAF9g01368</name>
</gene>
<feature type="compositionally biased region" description="Polar residues" evidence="1">
    <location>
        <begin position="64"/>
        <end position="88"/>
    </location>
</feature>
<evidence type="ECO:0000256" key="1">
    <source>
        <dbReference type="SAM" id="MobiDB-lite"/>
    </source>
</evidence>
<feature type="region of interest" description="Disordered" evidence="1">
    <location>
        <begin position="205"/>
        <end position="225"/>
    </location>
</feature>
<dbReference type="GeneID" id="27422389"/>
<dbReference type="EMBL" id="KI545895">
    <property type="protein sequence ID" value="EST04569.1"/>
    <property type="molecule type" value="Genomic_DNA"/>
</dbReference>
<feature type="compositionally biased region" description="Low complexity" evidence="1">
    <location>
        <begin position="210"/>
        <end position="225"/>
    </location>
</feature>
<name>V5ERU5_KALBG</name>
<organism evidence="2 3">
    <name type="scientific">Kalmanozyma brasiliensis (strain GHG001)</name>
    <name type="common">Yeast</name>
    <name type="synonym">Pseudozyma brasiliensis</name>
    <dbReference type="NCBI Taxonomy" id="1365824"/>
    <lineage>
        <taxon>Eukaryota</taxon>
        <taxon>Fungi</taxon>
        <taxon>Dikarya</taxon>
        <taxon>Basidiomycota</taxon>
        <taxon>Ustilaginomycotina</taxon>
        <taxon>Ustilaginomycetes</taxon>
        <taxon>Ustilaginales</taxon>
        <taxon>Ustilaginaceae</taxon>
        <taxon>Kalmanozyma</taxon>
    </lineage>
</organism>
<dbReference type="OrthoDB" id="2555749at2759"/>
<protein>
    <submittedName>
        <fullName evidence="2">Uncharacterized protein</fullName>
    </submittedName>
</protein>
<dbReference type="RefSeq" id="XP_016289558.1">
    <property type="nucleotide sequence ID" value="XM_016439672.1"/>
</dbReference>
<feature type="region of interest" description="Disordered" evidence="1">
    <location>
        <begin position="118"/>
        <end position="137"/>
    </location>
</feature>
<dbReference type="AlphaFoldDB" id="V5ERU5"/>
<feature type="compositionally biased region" description="Low complexity" evidence="1">
    <location>
        <begin position="376"/>
        <end position="391"/>
    </location>
</feature>